<dbReference type="EMBL" id="CP000390">
    <property type="protein sequence ID" value="ABG63273.1"/>
    <property type="molecule type" value="Genomic_DNA"/>
</dbReference>
<dbReference type="STRING" id="266779.Meso_1880"/>
<protein>
    <submittedName>
        <fullName evidence="1">Uncharacterized protein</fullName>
    </submittedName>
</protein>
<dbReference type="AlphaFoldDB" id="Q11H52"/>
<evidence type="ECO:0000313" key="1">
    <source>
        <dbReference type="EMBL" id="ABG63273.1"/>
    </source>
</evidence>
<proteinExistence type="predicted"/>
<dbReference type="HOGENOM" id="CLU_2116622_0_0_5"/>
<organism evidence="1">
    <name type="scientific">Chelativorans sp. (strain BNC1)</name>
    <dbReference type="NCBI Taxonomy" id="266779"/>
    <lineage>
        <taxon>Bacteria</taxon>
        <taxon>Pseudomonadati</taxon>
        <taxon>Pseudomonadota</taxon>
        <taxon>Alphaproteobacteria</taxon>
        <taxon>Hyphomicrobiales</taxon>
        <taxon>Phyllobacteriaceae</taxon>
        <taxon>Chelativorans</taxon>
    </lineage>
</organism>
<reference evidence="1" key="1">
    <citation type="submission" date="2006-06" db="EMBL/GenBank/DDBJ databases">
        <title>Complete sequence of chromosome of Chelativorans sp. BNC1.</title>
        <authorList>
            <consortium name="US DOE Joint Genome Institute"/>
            <person name="Copeland A."/>
            <person name="Lucas S."/>
            <person name="Lapidus A."/>
            <person name="Barry K."/>
            <person name="Detter J.C."/>
            <person name="Glavina del Rio T."/>
            <person name="Hammon N."/>
            <person name="Israni S."/>
            <person name="Dalin E."/>
            <person name="Tice H."/>
            <person name="Pitluck S."/>
            <person name="Chertkov O."/>
            <person name="Brettin T."/>
            <person name="Bruce D."/>
            <person name="Han C."/>
            <person name="Tapia R."/>
            <person name="Gilna P."/>
            <person name="Schmutz J."/>
            <person name="Larimer F."/>
            <person name="Land M."/>
            <person name="Hauser L."/>
            <person name="Kyrpides N."/>
            <person name="Mikhailova N."/>
            <person name="Richardson P."/>
        </authorList>
    </citation>
    <scope>NUCLEOTIDE SEQUENCE</scope>
    <source>
        <strain evidence="1">BNC1</strain>
    </source>
</reference>
<dbReference type="KEGG" id="mes:Meso_1880"/>
<name>Q11H52_CHESB</name>
<accession>Q11H52</accession>
<gene>
    <name evidence="1" type="ordered locus">Meso_1880</name>
</gene>
<sequence>MLLIGKFGDPQDRCCGPLPEVAGDCPIGYSQSAGGFLLSQWRSMKNPQHDNQSGQNRIRLSEVEEAQLRAWVDAGYMSPEEYRAEMERRRSQLSKDGACDFDCRALRCRFSVSR</sequence>